<gene>
    <name evidence="14" type="primary">rnhB</name>
    <name evidence="19" type="ORF">SAMN05216564_11133</name>
</gene>
<feature type="binding site" evidence="14 15">
    <location>
        <position position="121"/>
    </location>
    <ligand>
        <name>a divalent metal cation</name>
        <dbReference type="ChEBI" id="CHEBI:60240"/>
    </ligand>
</feature>
<keyword evidence="8 14" id="KW-0963">Cytoplasm</keyword>
<evidence type="ECO:0000256" key="5">
    <source>
        <dbReference type="ARBA" id="ARBA00007383"/>
    </source>
</evidence>
<reference evidence="20" key="1">
    <citation type="submission" date="2016-10" db="EMBL/GenBank/DDBJ databases">
        <authorList>
            <person name="Varghese N."/>
            <person name="Submissions S."/>
        </authorList>
    </citation>
    <scope>NUCLEOTIDE SEQUENCE [LARGE SCALE GENOMIC DNA]</scope>
    <source>
        <strain evidence="20">DC30,IBRC 10041,KCTC 4046</strain>
    </source>
</reference>
<dbReference type="InterPro" id="IPR020787">
    <property type="entry name" value="RNase_HII_arc"/>
</dbReference>
<evidence type="ECO:0000256" key="11">
    <source>
        <dbReference type="ARBA" id="ARBA00022759"/>
    </source>
</evidence>
<dbReference type="Gene3D" id="1.10.10.460">
    <property type="entry name" value="Ribonuclease hii. Domain 2"/>
    <property type="match status" value="1"/>
</dbReference>
<dbReference type="PANTHER" id="PTHR10954:SF23">
    <property type="entry name" value="RIBONUCLEASE"/>
    <property type="match status" value="1"/>
</dbReference>
<dbReference type="Pfam" id="PF01351">
    <property type="entry name" value="RNase_HII"/>
    <property type="match status" value="1"/>
</dbReference>
<dbReference type="InterPro" id="IPR024567">
    <property type="entry name" value="RNase_HII/HIII_dom"/>
</dbReference>
<evidence type="ECO:0000256" key="12">
    <source>
        <dbReference type="ARBA" id="ARBA00022801"/>
    </source>
</evidence>
<keyword evidence="9 14" id="KW-0540">Nuclease</keyword>
<dbReference type="Gene3D" id="3.30.420.10">
    <property type="entry name" value="Ribonuclease H-like superfamily/Ribonuclease H"/>
    <property type="match status" value="1"/>
</dbReference>
<comment type="function">
    <text evidence="3 14 16">Endonuclease that specifically degrades the RNA of RNA-DNA hybrids.</text>
</comment>
<feature type="binding site" evidence="14 15">
    <location>
        <position position="7"/>
    </location>
    <ligand>
        <name>a divalent metal cation</name>
        <dbReference type="ChEBI" id="CHEBI:60240"/>
    </ligand>
</feature>
<dbReference type="GO" id="GO:0005737">
    <property type="term" value="C:cytoplasm"/>
    <property type="evidence" value="ECO:0007669"/>
    <property type="project" value="UniProtKB-SubCell"/>
</dbReference>
<dbReference type="HAMAP" id="MF_00052_A">
    <property type="entry name" value="RNase_HII_A"/>
    <property type="match status" value="1"/>
</dbReference>
<dbReference type="EMBL" id="FNPC01000011">
    <property type="protein sequence ID" value="SDY82988.1"/>
    <property type="molecule type" value="Genomic_DNA"/>
</dbReference>
<dbReference type="GO" id="GO:0030145">
    <property type="term" value="F:manganese ion binding"/>
    <property type="evidence" value="ECO:0007669"/>
    <property type="project" value="UniProtKB-UniRule"/>
</dbReference>
<evidence type="ECO:0000256" key="1">
    <source>
        <dbReference type="ARBA" id="ARBA00000077"/>
    </source>
</evidence>
<dbReference type="InterPro" id="IPR001352">
    <property type="entry name" value="RNase_HII/HIII"/>
</dbReference>
<dbReference type="InterPro" id="IPR004649">
    <property type="entry name" value="RNase_H2_suA"/>
</dbReference>
<dbReference type="SUPFAM" id="SSF53098">
    <property type="entry name" value="Ribonuclease H-like"/>
    <property type="match status" value="1"/>
</dbReference>
<evidence type="ECO:0000256" key="14">
    <source>
        <dbReference type="HAMAP-Rule" id="MF_00052"/>
    </source>
</evidence>
<evidence type="ECO:0000256" key="8">
    <source>
        <dbReference type="ARBA" id="ARBA00022490"/>
    </source>
</evidence>
<evidence type="ECO:0000256" key="4">
    <source>
        <dbReference type="ARBA" id="ARBA00004496"/>
    </source>
</evidence>
<dbReference type="GO" id="GO:0003723">
    <property type="term" value="F:RNA binding"/>
    <property type="evidence" value="ECO:0007669"/>
    <property type="project" value="UniProtKB-UniRule"/>
</dbReference>
<evidence type="ECO:0000259" key="18">
    <source>
        <dbReference type="PROSITE" id="PS51975"/>
    </source>
</evidence>
<dbReference type="NCBIfam" id="TIGR00729">
    <property type="entry name" value="ribonuclease HII"/>
    <property type="match status" value="1"/>
</dbReference>
<comment type="cofactor">
    <cofactor evidence="2">
        <name>Mg(2+)</name>
        <dbReference type="ChEBI" id="CHEBI:18420"/>
    </cofactor>
</comment>
<dbReference type="GO" id="GO:0032299">
    <property type="term" value="C:ribonuclease H2 complex"/>
    <property type="evidence" value="ECO:0007669"/>
    <property type="project" value="TreeGrafter"/>
</dbReference>
<dbReference type="FunFam" id="1.10.10.460:FF:000001">
    <property type="entry name" value="Ribonuclease"/>
    <property type="match status" value="1"/>
</dbReference>
<dbReference type="InterPro" id="IPR036397">
    <property type="entry name" value="RNaseH_sf"/>
</dbReference>
<evidence type="ECO:0000256" key="10">
    <source>
        <dbReference type="ARBA" id="ARBA00022723"/>
    </source>
</evidence>
<dbReference type="InterPro" id="IPR023160">
    <property type="entry name" value="RNase_HII_hlx-loop-hlx_cap_dom"/>
</dbReference>
<dbReference type="CDD" id="cd07180">
    <property type="entry name" value="RNase_HII_archaea_like"/>
    <property type="match status" value="1"/>
</dbReference>
<feature type="domain" description="RNase H type-2" evidence="18">
    <location>
        <begin position="1"/>
        <end position="241"/>
    </location>
</feature>
<protein>
    <recommendedName>
        <fullName evidence="7 14">Ribonuclease HII</fullName>
        <shortName evidence="14">RNase HII</shortName>
        <ecNumber evidence="6 14">3.1.26.4</ecNumber>
    </recommendedName>
</protein>
<keyword evidence="11 14" id="KW-0255">Endonuclease</keyword>
<organism evidence="19 20">
    <name type="scientific">Halopenitus persicus</name>
    <dbReference type="NCBI Taxonomy" id="1048396"/>
    <lineage>
        <taxon>Archaea</taxon>
        <taxon>Methanobacteriati</taxon>
        <taxon>Methanobacteriota</taxon>
        <taxon>Stenosarchaea group</taxon>
        <taxon>Halobacteria</taxon>
        <taxon>Halobacteriales</taxon>
        <taxon>Haloferacaceae</taxon>
        <taxon>Halopenitus</taxon>
    </lineage>
</organism>
<evidence type="ECO:0000256" key="17">
    <source>
        <dbReference type="SAM" id="MobiDB-lite"/>
    </source>
</evidence>
<feature type="binding site" evidence="14 15">
    <location>
        <position position="8"/>
    </location>
    <ligand>
        <name>a divalent metal cation</name>
        <dbReference type="ChEBI" id="CHEBI:60240"/>
    </ligand>
</feature>
<evidence type="ECO:0000256" key="13">
    <source>
        <dbReference type="ARBA" id="ARBA00023211"/>
    </source>
</evidence>
<feature type="compositionally biased region" description="Basic and acidic residues" evidence="17">
    <location>
        <begin position="141"/>
        <end position="151"/>
    </location>
</feature>
<dbReference type="InterPro" id="IPR012337">
    <property type="entry name" value="RNaseH-like_sf"/>
</dbReference>
<comment type="catalytic activity">
    <reaction evidence="1 14 15 16">
        <text>Endonucleolytic cleavage to 5'-phosphomonoester.</text>
        <dbReference type="EC" id="3.1.26.4"/>
    </reaction>
</comment>
<keyword evidence="20" id="KW-1185">Reference proteome</keyword>
<evidence type="ECO:0000256" key="9">
    <source>
        <dbReference type="ARBA" id="ARBA00022722"/>
    </source>
</evidence>
<dbReference type="EC" id="3.1.26.4" evidence="6 14"/>
<evidence type="ECO:0000256" key="7">
    <source>
        <dbReference type="ARBA" id="ARBA00019179"/>
    </source>
</evidence>
<evidence type="ECO:0000256" key="16">
    <source>
        <dbReference type="RuleBase" id="RU003515"/>
    </source>
</evidence>
<dbReference type="GO" id="GO:0043137">
    <property type="term" value="P:DNA replication, removal of RNA primer"/>
    <property type="evidence" value="ECO:0007669"/>
    <property type="project" value="TreeGrafter"/>
</dbReference>
<dbReference type="AlphaFoldDB" id="A0A1H3N2F9"/>
<keyword evidence="10 14" id="KW-0479">Metal-binding</keyword>
<evidence type="ECO:0000256" key="6">
    <source>
        <dbReference type="ARBA" id="ARBA00012180"/>
    </source>
</evidence>
<comment type="similarity">
    <text evidence="5 14 16">Belongs to the RNase HII family.</text>
</comment>
<keyword evidence="12 14" id="KW-0378">Hydrolase</keyword>
<sequence length="247" mass="26154">MARIGADEAGKGPVLGPMVAAAVRADPADLPDGIDDSKRVAPARRDALDERLRASPGVDVGVAAIEPAEIDDPETDMNTLTVAAQARAVLDLLASTDSSSADSSSADPSIELPQPLRLLVDAGDVSEDRFGRRVREALEEALSRETSRDDSPSVSVTARHGADADSPLVGAASIVAKVERDRRIEAIDDRFPEYDGVGSGYPSDPTTAAFLEAYVDDTGDVPDCARRSWRTCERLLAAHEQSGLEEF</sequence>
<evidence type="ECO:0000313" key="20">
    <source>
        <dbReference type="Proteomes" id="UP000199079"/>
    </source>
</evidence>
<feature type="region of interest" description="Disordered" evidence="17">
    <location>
        <begin position="141"/>
        <end position="162"/>
    </location>
</feature>
<proteinExistence type="inferred from homology"/>
<evidence type="ECO:0000313" key="19">
    <source>
        <dbReference type="EMBL" id="SDY82988.1"/>
    </source>
</evidence>
<evidence type="ECO:0000256" key="3">
    <source>
        <dbReference type="ARBA" id="ARBA00004065"/>
    </source>
</evidence>
<keyword evidence="13 14" id="KW-0464">Manganese</keyword>
<dbReference type="Proteomes" id="UP000199079">
    <property type="component" value="Unassembled WGS sequence"/>
</dbReference>
<dbReference type="PROSITE" id="PS51975">
    <property type="entry name" value="RNASE_H_2"/>
    <property type="match status" value="1"/>
</dbReference>
<evidence type="ECO:0000256" key="2">
    <source>
        <dbReference type="ARBA" id="ARBA00001946"/>
    </source>
</evidence>
<name>A0A1H3N2F9_9EURY</name>
<accession>A0A1H3N2F9</accession>
<comment type="subcellular location">
    <subcellularLocation>
        <location evidence="4 14">Cytoplasm</location>
    </subcellularLocation>
</comment>
<comment type="cofactor">
    <cofactor evidence="14 15">
        <name>Mn(2+)</name>
        <dbReference type="ChEBI" id="CHEBI:29035"/>
    </cofactor>
    <cofactor evidence="14 15">
        <name>Mg(2+)</name>
        <dbReference type="ChEBI" id="CHEBI:18420"/>
    </cofactor>
    <text evidence="14 15">Manganese or magnesium. Binds 1 divalent metal ion per monomer in the absence of substrate. May bind a second metal ion after substrate binding.</text>
</comment>
<dbReference type="GO" id="GO:0004523">
    <property type="term" value="F:RNA-DNA hybrid ribonuclease activity"/>
    <property type="evidence" value="ECO:0007669"/>
    <property type="project" value="UniProtKB-UniRule"/>
</dbReference>
<dbReference type="GO" id="GO:0006298">
    <property type="term" value="P:mismatch repair"/>
    <property type="evidence" value="ECO:0007669"/>
    <property type="project" value="TreeGrafter"/>
</dbReference>
<evidence type="ECO:0000256" key="15">
    <source>
        <dbReference type="PROSITE-ProRule" id="PRU01319"/>
    </source>
</evidence>
<dbReference type="PANTHER" id="PTHR10954">
    <property type="entry name" value="RIBONUCLEASE H2 SUBUNIT A"/>
    <property type="match status" value="1"/>
</dbReference>